<evidence type="ECO:0000256" key="9">
    <source>
        <dbReference type="ARBA" id="ARBA00023136"/>
    </source>
</evidence>
<dbReference type="PANTHER" id="PTHR35457:SF1">
    <property type="entry name" value="HEME A SYNTHASE"/>
    <property type="match status" value="1"/>
</dbReference>
<comment type="caution">
    <text evidence="13">The sequence shown here is derived from an EMBL/GenBank/DDBJ whole genome shotgun (WGS) entry which is preliminary data.</text>
</comment>
<dbReference type="GO" id="GO:0016020">
    <property type="term" value="C:membrane"/>
    <property type="evidence" value="ECO:0007669"/>
    <property type="project" value="UniProtKB-SubCell"/>
</dbReference>
<evidence type="ECO:0000256" key="6">
    <source>
        <dbReference type="ARBA" id="ARBA00023002"/>
    </source>
</evidence>
<evidence type="ECO:0000256" key="1">
    <source>
        <dbReference type="ARBA" id="ARBA00004141"/>
    </source>
</evidence>
<dbReference type="InterPro" id="IPR050450">
    <property type="entry name" value="COX15/CtaA_HemeA_synthase"/>
</dbReference>
<dbReference type="GO" id="GO:0016491">
    <property type="term" value="F:oxidoreductase activity"/>
    <property type="evidence" value="ECO:0007669"/>
    <property type="project" value="UniProtKB-KW"/>
</dbReference>
<keyword evidence="10" id="KW-1015">Disulfide bond</keyword>
<feature type="transmembrane region" description="Helical" evidence="12">
    <location>
        <begin position="192"/>
        <end position="214"/>
    </location>
</feature>
<evidence type="ECO:0000256" key="3">
    <source>
        <dbReference type="ARBA" id="ARBA00022692"/>
    </source>
</evidence>
<evidence type="ECO:0000256" key="7">
    <source>
        <dbReference type="ARBA" id="ARBA00023004"/>
    </source>
</evidence>
<dbReference type="Pfam" id="PF02628">
    <property type="entry name" value="COX15-CtaA"/>
    <property type="match status" value="1"/>
</dbReference>
<feature type="transmembrane region" description="Helical" evidence="12">
    <location>
        <begin position="101"/>
        <end position="120"/>
    </location>
</feature>
<gene>
    <name evidence="13" type="ORF">E6C64_01735</name>
</gene>
<comment type="pathway">
    <text evidence="11">Porphyrin-containing compound metabolism.</text>
</comment>
<keyword evidence="4" id="KW-0479">Metal-binding</keyword>
<dbReference type="OrthoDB" id="5241540at2"/>
<keyword evidence="5 12" id="KW-1133">Transmembrane helix</keyword>
<dbReference type="EMBL" id="SSSM01000001">
    <property type="protein sequence ID" value="THG33108.1"/>
    <property type="molecule type" value="Genomic_DNA"/>
</dbReference>
<keyword evidence="6" id="KW-0560">Oxidoreductase</keyword>
<comment type="subcellular location">
    <subcellularLocation>
        <location evidence="1">Membrane</location>
        <topology evidence="1">Multi-pass membrane protein</topology>
    </subcellularLocation>
</comment>
<evidence type="ECO:0000256" key="2">
    <source>
        <dbReference type="ARBA" id="ARBA00022475"/>
    </source>
</evidence>
<organism evidence="13 14">
    <name type="scientific">Naasia lichenicola</name>
    <dbReference type="NCBI Taxonomy" id="2565933"/>
    <lineage>
        <taxon>Bacteria</taxon>
        <taxon>Bacillati</taxon>
        <taxon>Actinomycetota</taxon>
        <taxon>Actinomycetes</taxon>
        <taxon>Micrococcales</taxon>
        <taxon>Microbacteriaceae</taxon>
        <taxon>Naasia</taxon>
    </lineage>
</organism>
<proteinExistence type="predicted"/>
<accession>A0A4S4FS46</accession>
<keyword evidence="3 12" id="KW-0812">Transmembrane</keyword>
<evidence type="ECO:0000256" key="10">
    <source>
        <dbReference type="ARBA" id="ARBA00023157"/>
    </source>
</evidence>
<feature type="transmembrane region" description="Helical" evidence="12">
    <location>
        <begin position="156"/>
        <end position="180"/>
    </location>
</feature>
<evidence type="ECO:0000313" key="13">
    <source>
        <dbReference type="EMBL" id="THG33108.1"/>
    </source>
</evidence>
<feature type="transmembrane region" description="Helical" evidence="12">
    <location>
        <begin position="127"/>
        <end position="150"/>
    </location>
</feature>
<reference evidence="13 14" key="1">
    <citation type="submission" date="2019-04" db="EMBL/GenBank/DDBJ databases">
        <authorList>
            <person name="Jiang L."/>
        </authorList>
    </citation>
    <scope>NUCLEOTIDE SEQUENCE [LARGE SCALE GENOMIC DNA]</scope>
    <source>
        <strain evidence="13 14">YIM 131853</strain>
    </source>
</reference>
<feature type="transmembrane region" description="Helical" evidence="12">
    <location>
        <begin position="274"/>
        <end position="294"/>
    </location>
</feature>
<keyword evidence="2" id="KW-1003">Cell membrane</keyword>
<dbReference type="Proteomes" id="UP000309133">
    <property type="component" value="Unassembled WGS sequence"/>
</dbReference>
<protein>
    <submittedName>
        <fullName evidence="13">Heme A synthase</fullName>
    </submittedName>
</protein>
<feature type="transmembrane region" description="Helical" evidence="12">
    <location>
        <begin position="300"/>
        <end position="322"/>
    </location>
</feature>
<dbReference type="GO" id="GO:0046872">
    <property type="term" value="F:metal ion binding"/>
    <property type="evidence" value="ECO:0007669"/>
    <property type="project" value="UniProtKB-KW"/>
</dbReference>
<name>A0A4S4FS46_9MICO</name>
<feature type="transmembrane region" description="Helical" evidence="12">
    <location>
        <begin position="248"/>
        <end position="267"/>
    </location>
</feature>
<sequence length="344" mass="36754">MGPLTLDRSRAACDRAGDRGASVGRLTRRFWNWLPSSIDRRVRVVAWLSLAFQVVLIGTGGAVRLTASGLGCPTWPRCTADSFVNTPEMGLHGIIEFGNRMLTFVLAIIVIAAFLSVLRYRRGRRDLFVLTLLQGLSIPFQAVLGGITVLTGLNPYVVGAHFAVSIVLVAVTTTLVWRVYRGPRGSLMPAPRAYATLVHVTSLLVAVTVVVGILTTGSGPHAGDNSNPLKPAPRNGLDPELLQHVHSWPAYATFALTLAVVIAAFALRLPRRWPLALLAVEVVQIIVGITQARLGLPEVLVGIHMILAGLLVAAITATVLSLRAPSAVDAAPAERRYGPESVSL</sequence>
<keyword evidence="9 12" id="KW-0472">Membrane</keyword>
<keyword evidence="14" id="KW-1185">Reference proteome</keyword>
<evidence type="ECO:0000256" key="4">
    <source>
        <dbReference type="ARBA" id="ARBA00022723"/>
    </source>
</evidence>
<evidence type="ECO:0000313" key="14">
    <source>
        <dbReference type="Proteomes" id="UP000309133"/>
    </source>
</evidence>
<dbReference type="InterPro" id="IPR003780">
    <property type="entry name" value="COX15/CtaA_fam"/>
</dbReference>
<evidence type="ECO:0000256" key="5">
    <source>
        <dbReference type="ARBA" id="ARBA00022989"/>
    </source>
</evidence>
<dbReference type="GO" id="GO:0006784">
    <property type="term" value="P:heme A biosynthetic process"/>
    <property type="evidence" value="ECO:0007669"/>
    <property type="project" value="InterPro"/>
</dbReference>
<dbReference type="AlphaFoldDB" id="A0A4S4FS46"/>
<dbReference type="PANTHER" id="PTHR35457">
    <property type="entry name" value="HEME A SYNTHASE"/>
    <property type="match status" value="1"/>
</dbReference>
<evidence type="ECO:0000256" key="8">
    <source>
        <dbReference type="ARBA" id="ARBA00023133"/>
    </source>
</evidence>
<evidence type="ECO:0000256" key="11">
    <source>
        <dbReference type="ARBA" id="ARBA00023444"/>
    </source>
</evidence>
<evidence type="ECO:0000256" key="12">
    <source>
        <dbReference type="SAM" id="Phobius"/>
    </source>
</evidence>
<keyword evidence="8" id="KW-0350">Heme biosynthesis</keyword>
<feature type="transmembrane region" description="Helical" evidence="12">
    <location>
        <begin position="44"/>
        <end position="67"/>
    </location>
</feature>
<keyword evidence="7" id="KW-0408">Iron</keyword>